<accession>A0A0G1KV08</accession>
<proteinExistence type="predicted"/>
<comment type="caution">
    <text evidence="1">The sequence shown here is derived from an EMBL/GenBank/DDBJ whole genome shotgun (WGS) entry which is preliminary data.</text>
</comment>
<evidence type="ECO:0000313" key="1">
    <source>
        <dbReference type="EMBL" id="KKT60142.1"/>
    </source>
</evidence>
<reference evidence="1 2" key="1">
    <citation type="journal article" date="2015" name="Nature">
        <title>rRNA introns, odd ribosomes, and small enigmatic genomes across a large radiation of phyla.</title>
        <authorList>
            <person name="Brown C.T."/>
            <person name="Hug L.A."/>
            <person name="Thomas B.C."/>
            <person name="Sharon I."/>
            <person name="Castelle C.J."/>
            <person name="Singh A."/>
            <person name="Wilkins M.J."/>
            <person name="Williams K.H."/>
            <person name="Banfield J.F."/>
        </authorList>
    </citation>
    <scope>NUCLEOTIDE SEQUENCE [LARGE SCALE GENOMIC DNA]</scope>
</reference>
<organism evidence="1 2">
    <name type="scientific">Candidatus Giovannonibacteria bacterium GW2011_GWA1_44_25</name>
    <dbReference type="NCBI Taxonomy" id="1618645"/>
    <lineage>
        <taxon>Bacteria</taxon>
        <taxon>Candidatus Giovannoniibacteriota</taxon>
    </lineage>
</organism>
<sequence>MKEKRKVFIIQSVRGATKAEREFAISHAARLENSSYEVYLPARNTNQNDPVGLRICTDNRKAIANADEIHIIWKKNNLNWFQKLLSWFVGKLQKWGGLQKSEGSYFDFGMSFMAQHFLPDKKIILVNLDMIKPTGGKSFENVLHALTKRSRK</sequence>
<dbReference type="EMBL" id="LCIR01000003">
    <property type="protein sequence ID" value="KKT60142.1"/>
    <property type="molecule type" value="Genomic_DNA"/>
</dbReference>
<name>A0A0G1KV08_9BACT</name>
<evidence type="ECO:0000313" key="2">
    <source>
        <dbReference type="Proteomes" id="UP000034087"/>
    </source>
</evidence>
<gene>
    <name evidence="1" type="ORF">UW53_C0003G0053</name>
</gene>
<dbReference type="Proteomes" id="UP000034087">
    <property type="component" value="Unassembled WGS sequence"/>
</dbReference>
<protein>
    <submittedName>
        <fullName evidence="1">Uncharacterized protein</fullName>
    </submittedName>
</protein>
<dbReference type="AlphaFoldDB" id="A0A0G1KV08"/>